<dbReference type="PANTHER" id="PTHR23110:SF111">
    <property type="entry name" value="LONGITUDINALS LACKING PROTEIN, ISOFORMS F_I_K_T"/>
    <property type="match status" value="1"/>
</dbReference>
<dbReference type="InterPro" id="IPR051095">
    <property type="entry name" value="Dros_DevTransReg"/>
</dbReference>
<evidence type="ECO:0000313" key="8">
    <source>
        <dbReference type="Proteomes" id="UP000198287"/>
    </source>
</evidence>
<gene>
    <name evidence="7" type="ORF">Fcan01_02516</name>
</gene>
<dbReference type="GO" id="GO:0006357">
    <property type="term" value="P:regulation of transcription by RNA polymerase II"/>
    <property type="evidence" value="ECO:0007669"/>
    <property type="project" value="TreeGrafter"/>
</dbReference>
<dbReference type="GO" id="GO:0007526">
    <property type="term" value="P:larval somatic muscle development"/>
    <property type="evidence" value="ECO:0007669"/>
    <property type="project" value="UniProtKB-ARBA"/>
</dbReference>
<evidence type="ECO:0000256" key="2">
    <source>
        <dbReference type="ARBA" id="ARBA00022782"/>
    </source>
</evidence>
<reference evidence="7 8" key="1">
    <citation type="submission" date="2015-12" db="EMBL/GenBank/DDBJ databases">
        <title>The genome of Folsomia candida.</title>
        <authorList>
            <person name="Faddeeva A."/>
            <person name="Derks M.F."/>
            <person name="Anvar Y."/>
            <person name="Smit S."/>
            <person name="Van Straalen N."/>
            <person name="Roelofs D."/>
        </authorList>
    </citation>
    <scope>NUCLEOTIDE SEQUENCE [LARGE SCALE GENOMIC DNA]</scope>
    <source>
        <strain evidence="7 8">VU population</strain>
        <tissue evidence="7">Whole body</tissue>
    </source>
</reference>
<dbReference type="Gene3D" id="3.30.710.10">
    <property type="entry name" value="Potassium Channel Kv1.1, Chain A"/>
    <property type="match status" value="1"/>
</dbReference>
<dbReference type="GO" id="GO:0008406">
    <property type="term" value="P:gonad development"/>
    <property type="evidence" value="ECO:0007669"/>
    <property type="project" value="UniProtKB-ARBA"/>
</dbReference>
<dbReference type="GO" id="GO:0048813">
    <property type="term" value="P:dendrite morphogenesis"/>
    <property type="evidence" value="ECO:0007669"/>
    <property type="project" value="UniProtKB-ARBA"/>
</dbReference>
<proteinExistence type="predicted"/>
<dbReference type="Proteomes" id="UP000198287">
    <property type="component" value="Unassembled WGS sequence"/>
</dbReference>
<dbReference type="GO" id="GO:0005634">
    <property type="term" value="C:nucleus"/>
    <property type="evidence" value="ECO:0007669"/>
    <property type="project" value="TreeGrafter"/>
</dbReference>
<keyword evidence="4" id="KW-0539">Nucleus</keyword>
<dbReference type="OrthoDB" id="6359816at2759"/>
<dbReference type="EMBL" id="LNIX01000001">
    <property type="protein sequence ID" value="OXA64232.1"/>
    <property type="molecule type" value="Genomic_DNA"/>
</dbReference>
<dbReference type="GO" id="GO:0016199">
    <property type="term" value="P:axon midline choice point recognition"/>
    <property type="evidence" value="ECO:0007669"/>
    <property type="project" value="UniProtKB-ARBA"/>
</dbReference>
<dbReference type="Pfam" id="PF00651">
    <property type="entry name" value="BTB"/>
    <property type="match status" value="1"/>
</dbReference>
<dbReference type="PANTHER" id="PTHR23110">
    <property type="entry name" value="BTB DOMAIN TRANSCRIPTION FACTOR"/>
    <property type="match status" value="1"/>
</dbReference>
<dbReference type="PROSITE" id="PS50097">
    <property type="entry name" value="BTB"/>
    <property type="match status" value="1"/>
</dbReference>
<evidence type="ECO:0000256" key="5">
    <source>
        <dbReference type="ARBA" id="ARBA00037382"/>
    </source>
</evidence>
<dbReference type="SUPFAM" id="SSF54695">
    <property type="entry name" value="POZ domain"/>
    <property type="match status" value="1"/>
</dbReference>
<evidence type="ECO:0000259" key="6">
    <source>
        <dbReference type="PROSITE" id="PS50097"/>
    </source>
</evidence>
<dbReference type="InterPro" id="IPR011333">
    <property type="entry name" value="SKP1/BTB/POZ_sf"/>
</dbReference>
<accession>A0A226F376</accession>
<keyword evidence="3" id="KW-0524">Neurogenesis</keyword>
<dbReference type="AlphaFoldDB" id="A0A226F376"/>
<organism evidence="7 8">
    <name type="scientific">Folsomia candida</name>
    <name type="common">Springtail</name>
    <dbReference type="NCBI Taxonomy" id="158441"/>
    <lineage>
        <taxon>Eukaryota</taxon>
        <taxon>Metazoa</taxon>
        <taxon>Ecdysozoa</taxon>
        <taxon>Arthropoda</taxon>
        <taxon>Hexapoda</taxon>
        <taxon>Collembola</taxon>
        <taxon>Entomobryomorpha</taxon>
        <taxon>Isotomoidea</taxon>
        <taxon>Isotomidae</taxon>
        <taxon>Proisotominae</taxon>
        <taxon>Folsomia</taxon>
    </lineage>
</organism>
<keyword evidence="8" id="KW-1185">Reference proteome</keyword>
<dbReference type="GO" id="GO:0045476">
    <property type="term" value="P:nurse cell apoptotic process"/>
    <property type="evidence" value="ECO:0007669"/>
    <property type="project" value="UniProtKB-ARBA"/>
</dbReference>
<evidence type="ECO:0000256" key="3">
    <source>
        <dbReference type="ARBA" id="ARBA00022902"/>
    </source>
</evidence>
<dbReference type="GO" id="GO:0035167">
    <property type="term" value="P:larval lymph gland hemopoiesis"/>
    <property type="evidence" value="ECO:0007669"/>
    <property type="project" value="UniProtKB-ARBA"/>
</dbReference>
<keyword evidence="1" id="KW-0217">Developmental protein</keyword>
<dbReference type="InterPro" id="IPR000210">
    <property type="entry name" value="BTB/POZ_dom"/>
</dbReference>
<name>A0A226F376_FOLCA</name>
<evidence type="ECO:0000256" key="4">
    <source>
        <dbReference type="ARBA" id="ARBA00023242"/>
    </source>
</evidence>
<dbReference type="GO" id="GO:0007464">
    <property type="term" value="P:R3/R4 cell fate commitment"/>
    <property type="evidence" value="ECO:0007669"/>
    <property type="project" value="UniProtKB-ARBA"/>
</dbReference>
<comment type="caution">
    <text evidence="7">The sequence shown here is derived from an EMBL/GenBank/DDBJ whole genome shotgun (WGS) entry which is preliminary data.</text>
</comment>
<dbReference type="GO" id="GO:0045467">
    <property type="term" value="P:R7 cell development"/>
    <property type="evidence" value="ECO:0007669"/>
    <property type="project" value="UniProtKB-ARBA"/>
</dbReference>
<evidence type="ECO:0000256" key="1">
    <source>
        <dbReference type="ARBA" id="ARBA00022473"/>
    </source>
</evidence>
<sequence>MSILKWIVALRCAVVARELVVLIILDTPTSMKMTEDALFNLRWDAQRSALLGSMASLYREEAFVDTTIVADNKIFKAHKLLLSASSSYLKNMLESVPALQHAVIFM</sequence>
<feature type="domain" description="BTB" evidence="6">
    <location>
        <begin position="64"/>
        <end position="106"/>
    </location>
</feature>
<protein>
    <submittedName>
        <fullName evidence="7">Broad-complex core protein isoform 6</fullName>
    </submittedName>
</protein>
<evidence type="ECO:0000313" key="7">
    <source>
        <dbReference type="EMBL" id="OXA64232.1"/>
    </source>
</evidence>
<comment type="function">
    <text evidence="5">Putative transcription factor required for axon growth and guidance in the central and peripheral nervous systems. Repels CNS axons away from the midline by promoting the expression of the midline repellent sli and its receptor robo.</text>
</comment>
<keyword evidence="2" id="KW-0221">Differentiation</keyword>